<dbReference type="EMBL" id="CP021887">
    <property type="protein sequence ID" value="AWI35133.1"/>
    <property type="molecule type" value="Genomic_DNA"/>
</dbReference>
<gene>
    <name evidence="6" type="ORF">CDV25_09870</name>
</gene>
<name>A0A2U8FG15_9HELI</name>
<protein>
    <submittedName>
        <fullName evidence="6">Conjugal transfer protein TrbL</fullName>
    </submittedName>
</protein>
<geneLocation type="plasmid" evidence="6">
    <name>unnamed</name>
</geneLocation>
<evidence type="ECO:0000313" key="6">
    <source>
        <dbReference type="EMBL" id="AWI35133.1"/>
    </source>
</evidence>
<dbReference type="RefSeq" id="WP_108911883.1">
    <property type="nucleotide sequence ID" value="NZ_CP021887.1"/>
</dbReference>
<comment type="subcellular location">
    <subcellularLocation>
        <location evidence="1">Membrane</location>
        <topology evidence="1">Multi-pass membrane protein</topology>
    </subcellularLocation>
</comment>
<feature type="transmembrane region" description="Helical" evidence="5">
    <location>
        <begin position="230"/>
        <end position="255"/>
    </location>
</feature>
<reference evidence="6 7" key="1">
    <citation type="submission" date="2017-06" db="EMBL/GenBank/DDBJ databases">
        <title>Complete genome of Helicobacter apodemus.</title>
        <authorList>
            <person name="Cho S."/>
        </authorList>
    </citation>
    <scope>NUCLEOTIDE SEQUENCE [LARGE SCALE GENOMIC DNA]</scope>
    <source>
        <strain evidence="7">SNUVETPUB-15-01</strain>
        <plasmid evidence="7">Plasmid unnamed</plasmid>
    </source>
</reference>
<dbReference type="GO" id="GO:0016020">
    <property type="term" value="C:membrane"/>
    <property type="evidence" value="ECO:0007669"/>
    <property type="project" value="UniProtKB-SubCell"/>
</dbReference>
<organism evidence="6 7">
    <name type="scientific">Helicobacter apodemus</name>
    <dbReference type="NCBI Taxonomy" id="135569"/>
    <lineage>
        <taxon>Bacteria</taxon>
        <taxon>Pseudomonadati</taxon>
        <taxon>Campylobacterota</taxon>
        <taxon>Epsilonproteobacteria</taxon>
        <taxon>Campylobacterales</taxon>
        <taxon>Helicobacteraceae</taxon>
        <taxon>Helicobacter</taxon>
    </lineage>
</organism>
<feature type="transmembrane region" description="Helical" evidence="5">
    <location>
        <begin position="127"/>
        <end position="149"/>
    </location>
</feature>
<keyword evidence="2 5" id="KW-0812">Transmembrane</keyword>
<evidence type="ECO:0000256" key="2">
    <source>
        <dbReference type="ARBA" id="ARBA00022692"/>
    </source>
</evidence>
<feature type="transmembrane region" description="Helical" evidence="5">
    <location>
        <begin position="66"/>
        <end position="85"/>
    </location>
</feature>
<dbReference type="AlphaFoldDB" id="A0A2U8FG15"/>
<keyword evidence="4 5" id="KW-0472">Membrane</keyword>
<keyword evidence="3 5" id="KW-1133">Transmembrane helix</keyword>
<dbReference type="GO" id="GO:0030255">
    <property type="term" value="P:protein secretion by the type IV secretion system"/>
    <property type="evidence" value="ECO:0007669"/>
    <property type="project" value="InterPro"/>
</dbReference>
<accession>A0A2U8FG15</accession>
<feature type="transmembrane region" description="Helical" evidence="5">
    <location>
        <begin position="28"/>
        <end position="46"/>
    </location>
</feature>
<sequence length="341" mass="36631">MNDLFQTLGYSTQQIIDAVRQIGTSDKLAELSVLFSIIITLVIMYKGYEVLMGKSQSPIRELTFDIAGKLLAITFALNIGGWLNLTISAMDGIYEWAGGGTKMYQTLDTMFANTTQLASTIWAKTSILQVPVSLAAMVLCYIGFTIAVIPTLSILIVTTFTQTLLVITAPIVFWLLIFKSTRNVFTQWIGLLLSNTLVILLVGLFLKVFIGEINGWITSLSQHIQTGSEVLSTSIFYVIASFVLVTMIISAKVFAEKIANVSMEAAMGGVMSNALSPASRLAGRALGYGAGQATNLASPLASMAGNYAAGAAKNIGAGAKLMGSGGYSFAKRMYERMRNES</sequence>
<feature type="transmembrane region" description="Helical" evidence="5">
    <location>
        <begin position="189"/>
        <end position="210"/>
    </location>
</feature>
<dbReference type="Proteomes" id="UP000244890">
    <property type="component" value="Plasmid unnamed"/>
</dbReference>
<keyword evidence="6" id="KW-0614">Plasmid</keyword>
<evidence type="ECO:0000256" key="1">
    <source>
        <dbReference type="ARBA" id="ARBA00004141"/>
    </source>
</evidence>
<evidence type="ECO:0000256" key="3">
    <source>
        <dbReference type="ARBA" id="ARBA00022989"/>
    </source>
</evidence>
<dbReference type="Pfam" id="PF04610">
    <property type="entry name" value="TrbL"/>
    <property type="match status" value="1"/>
</dbReference>
<evidence type="ECO:0000256" key="5">
    <source>
        <dbReference type="SAM" id="Phobius"/>
    </source>
</evidence>
<evidence type="ECO:0000256" key="4">
    <source>
        <dbReference type="ARBA" id="ARBA00023136"/>
    </source>
</evidence>
<dbReference type="KEGG" id="had:CDV25_09870"/>
<dbReference type="OrthoDB" id="5320201at2"/>
<proteinExistence type="predicted"/>
<feature type="transmembrane region" description="Helical" evidence="5">
    <location>
        <begin position="155"/>
        <end position="177"/>
    </location>
</feature>
<evidence type="ECO:0000313" key="7">
    <source>
        <dbReference type="Proteomes" id="UP000244890"/>
    </source>
</evidence>
<dbReference type="InterPro" id="IPR007688">
    <property type="entry name" value="Conjugal_tfr_TrbL/VirB6"/>
</dbReference>